<dbReference type="RefSeq" id="XP_028488778.1">
    <property type="nucleotide sequence ID" value="XM_028625191.1"/>
</dbReference>
<sequence>MMESASKPLGGEEHHQMLPYDGIGLQSNTQRILPVRSKAFNIPYRHFALMYINGNGELEVEASPSVAGCGKSIFTSEVKERFLKCAALDSQGTSPSFTGLGIQERRLGGSLSLEDNHNWYQISADKSQELIPCDWQFQQNKRQKRSPKRRDQKGDRRGSTDSTPSSPSFRRTALQVGDESRILKYYERAFDAFQQLNCRVIAKAFIKLVEPRKQVNHPYNGRKIASGSSPEQRLDPEMTKPRWWPQGVTHKEPDHLLKAERIRLLIHILRELGDSHGITAEKLRDAGQDVRRQIQPTERLKVLDEIYNVRSAEERYLRGEIDGDSIIYVTQVHLADANIEFEYEQDTDGDSQSSSAAASTVGTKRPSVTAEQISRPVLPHDGFPSLSSLRNGMPHSTPESHCSPYVPDSGQLKQATHEFALGIAPSCSIPASPHEVGPSCMPNYFTQPLMIAPGRPPQPALWDPSGHTSPIFPHGY</sequence>
<dbReference type="PANTHER" id="PTHR36102:SF4">
    <property type="entry name" value="YDR124W-LIKE HELICAL BUNDLE DOMAIN-CONTAINING PROTEIN"/>
    <property type="match status" value="1"/>
</dbReference>
<evidence type="ECO:0000259" key="2">
    <source>
        <dbReference type="Pfam" id="PF11001"/>
    </source>
</evidence>
<dbReference type="InterPro" id="IPR047092">
    <property type="entry name" value="AFUB_07903/YDR124W-like_hel"/>
</dbReference>
<feature type="compositionally biased region" description="Polar residues" evidence="1">
    <location>
        <begin position="160"/>
        <end position="169"/>
    </location>
</feature>
<evidence type="ECO:0000313" key="4">
    <source>
        <dbReference type="Proteomes" id="UP000283841"/>
    </source>
</evidence>
<accession>A0A443I4V4</accession>
<gene>
    <name evidence="3" type="ORF">C8Q69DRAFT_11961</name>
</gene>
<dbReference type="PANTHER" id="PTHR36102">
    <property type="entry name" value="CHROMOSOME 10, WHOLE GENOME SHOTGUN SEQUENCE"/>
    <property type="match status" value="1"/>
</dbReference>
<evidence type="ECO:0000256" key="1">
    <source>
        <dbReference type="SAM" id="MobiDB-lite"/>
    </source>
</evidence>
<protein>
    <recommendedName>
        <fullName evidence="2">Subtelomeric hrmA-associated cluster protein AFUB-079030/YDR124W-like helical bundle domain-containing protein</fullName>
    </recommendedName>
</protein>
<evidence type="ECO:0000313" key="3">
    <source>
        <dbReference type="EMBL" id="RWQ99133.1"/>
    </source>
</evidence>
<feature type="compositionally biased region" description="Basic residues" evidence="1">
    <location>
        <begin position="141"/>
        <end position="151"/>
    </location>
</feature>
<dbReference type="AlphaFoldDB" id="A0A443I4V4"/>
<organism evidence="3 4">
    <name type="scientific">Byssochlamys spectabilis</name>
    <name type="common">Paecilomyces variotii</name>
    <dbReference type="NCBI Taxonomy" id="264951"/>
    <lineage>
        <taxon>Eukaryota</taxon>
        <taxon>Fungi</taxon>
        <taxon>Dikarya</taxon>
        <taxon>Ascomycota</taxon>
        <taxon>Pezizomycotina</taxon>
        <taxon>Eurotiomycetes</taxon>
        <taxon>Eurotiomycetidae</taxon>
        <taxon>Eurotiales</taxon>
        <taxon>Thermoascaceae</taxon>
        <taxon>Paecilomyces</taxon>
    </lineage>
</organism>
<dbReference type="VEuPathDB" id="FungiDB:C8Q69DRAFT_11961"/>
<feature type="region of interest" description="Disordered" evidence="1">
    <location>
        <begin position="219"/>
        <end position="246"/>
    </location>
</feature>
<feature type="domain" description="Subtelomeric hrmA-associated cluster protein AFUB-079030/YDR124W-like helical bundle" evidence="2">
    <location>
        <begin position="176"/>
        <end position="311"/>
    </location>
</feature>
<dbReference type="GeneID" id="39594468"/>
<feature type="region of interest" description="Disordered" evidence="1">
    <location>
        <begin position="344"/>
        <end position="409"/>
    </location>
</feature>
<dbReference type="Proteomes" id="UP000283841">
    <property type="component" value="Unassembled WGS sequence"/>
</dbReference>
<comment type="caution">
    <text evidence="3">The sequence shown here is derived from an EMBL/GenBank/DDBJ whole genome shotgun (WGS) entry which is preliminary data.</text>
</comment>
<dbReference type="Pfam" id="PF11001">
    <property type="entry name" value="AFUB_07903_YDR124W_hel"/>
    <property type="match status" value="1"/>
</dbReference>
<keyword evidence="4" id="KW-1185">Reference proteome</keyword>
<name>A0A443I4V4_BYSSP</name>
<proteinExistence type="predicted"/>
<dbReference type="InterPro" id="IPR021264">
    <property type="entry name" value="AFUB_079030/YDR124W-like"/>
</dbReference>
<feature type="region of interest" description="Disordered" evidence="1">
    <location>
        <begin position="138"/>
        <end position="173"/>
    </location>
</feature>
<reference evidence="3 4" key="1">
    <citation type="journal article" date="2018" name="Front. Microbiol.">
        <title>Genomic and genetic insights into a cosmopolitan fungus, Paecilomyces variotii (Eurotiales).</title>
        <authorList>
            <person name="Urquhart A.S."/>
            <person name="Mondo S.J."/>
            <person name="Makela M.R."/>
            <person name="Hane J.K."/>
            <person name="Wiebenga A."/>
            <person name="He G."/>
            <person name="Mihaltcheva S."/>
            <person name="Pangilinan J."/>
            <person name="Lipzen A."/>
            <person name="Barry K."/>
            <person name="de Vries R.P."/>
            <person name="Grigoriev I.V."/>
            <person name="Idnurm A."/>
        </authorList>
    </citation>
    <scope>NUCLEOTIDE SEQUENCE [LARGE SCALE GENOMIC DNA]</scope>
    <source>
        <strain evidence="3 4">CBS 101075</strain>
    </source>
</reference>
<dbReference type="STRING" id="264951.A0A443I4V4"/>
<dbReference type="EMBL" id="RCNU01000001">
    <property type="protein sequence ID" value="RWQ99133.1"/>
    <property type="molecule type" value="Genomic_DNA"/>
</dbReference>